<feature type="domain" description="Jacalin-type lectin" evidence="4">
    <location>
        <begin position="871"/>
        <end position="1017"/>
    </location>
</feature>
<dbReference type="PANTHER" id="PTHR47293">
    <property type="entry name" value="JACALIN-RELATED LECTIN 3"/>
    <property type="match status" value="1"/>
</dbReference>
<evidence type="ECO:0000313" key="6">
    <source>
        <dbReference type="Proteomes" id="UP000827721"/>
    </source>
</evidence>
<name>A0ABQ8HN33_9ROSI</name>
<dbReference type="Pfam" id="PF01419">
    <property type="entry name" value="Jacalin"/>
    <property type="match status" value="7"/>
</dbReference>
<keyword evidence="6" id="KW-1185">Reference proteome</keyword>
<dbReference type="InterPro" id="IPR033734">
    <property type="entry name" value="Jacalin-like_lectin_dom_plant"/>
</dbReference>
<comment type="similarity">
    <text evidence="1">Belongs to the jacalin lectin family.</text>
</comment>
<evidence type="ECO:0000256" key="1">
    <source>
        <dbReference type="ARBA" id="ARBA00006568"/>
    </source>
</evidence>
<proteinExistence type="inferred from homology"/>
<dbReference type="InterPro" id="IPR036404">
    <property type="entry name" value="Jacalin-like_lectin_dom_sf"/>
</dbReference>
<sequence>MAPCVGQMGRLVALHVIRLGLGGSPQDPSLITVGPWGGPGGCEWNYVAKSGIAEIAISVGWVVDSLSFKGVDDNCKGEYSKKFGGKGGESTVITINWPKEYLTSISGTYNTYQGHCVVESLCFYTNCTKYGPYGCINGTPFKFPLEDREIVGFFGRAGDFIDAVGVYQKGPSIPIVTIKANEGITMNMDLPRQIGPWGGNKGKAWDDGLFVAVQQIDVHVRDGVIVAIQCKYHGKDDKPVLSKRQGGGGATTIYRIELEHCSCENLIGISGFYGPLDGNCCLEVVRSISFYTNKGKYGPFGTEIGTFFNTTVSNGKVVGFHGKSGEYLDAIDVSEIKHKNTCNGSTPDSSLITVGPWGGPGGCEWNYVAKCGIAEIAISVGWVVDSLAFKGVDDKCKGEYSKKFGGNGGESKVITINWPKEYLTSISGTYNTYKGHCVVESLCFYTNCTKYGPYGCTNGTPFKFPLEDREIVGFFGRAGDFIDAIGVYQKGPWGGNKGKAWDDGLFVAVQQIDVHVRDGVVVAIQCKYHGKDDKPVLSKRQGGGGATTINRIELEHCSCENLIGISGFYGPLDGNCCLEVVRSISFYTNKGKYGPFGTEIGTFFNSTVSNGKVVGFHGKSGEYLDAIGVHVEYSTPAGKVNVHRVHEKCDDSHSYQPQLKEEAIEVAAGKSTTNNPVQLTRTIKHCNQTFDERSKRCMHNSGGSPQDPSLITVGPWGGPGGCEWNYVAKSGIAEIAISVGWVVDSLSFKGVDDNCKGEYSKKFGGKGGESTVITINWPKEYLTSISGTYNTYQGHCVVESLCFYTNCTKYGPYGCTNGTPFKFPLEDREIVGFFGRAGDFIDAVGVYQKGPSIPIVTIKANEGITMNMDLPRQIGPWGGNKGKAWDDGLFVAVQQIDVHVRDGVIVAIQCKYHGKDDKPVLSKRQGGGGATTIYRIELEHCSCENLIGISGFYGPLDGNCCLEVVRSISFYTNKGKYGPFGTEIGTFFNTTVSNGKVVGFHGKSGEYLDAIGPWGGPGGCEWNYVAKSGIAEIAISVGWVVDSLTFKGVDDKCKGEYSKKFGGNGGESKVITINWPKEYLTSISGTYNTYQGHCVVESLCFYTNCTKYGPYGCTNGTPFKFPLEDREIVGFFGRAGDFIDAIGVYQKGPSIPIVTVKANEAIKMDMDLPRQIGPWGGNKGKAWDDGLFVAVQQIDVHVRDGVVVAIQCKYHGKDDKPVLSKRQGGGGATTINRIELEHCSCENLIGISGFYGPLDGNCSLEVVRSISFYTNKGKYGPFGTEIGTFFNSTVSNGKVVGFHGKSGEYLDAIGVHVEYSTPAGK</sequence>
<comment type="caution">
    <text evidence="5">The sequence shown here is derived from an EMBL/GenBank/DDBJ whole genome shotgun (WGS) entry which is preliminary data.</text>
</comment>
<protein>
    <recommendedName>
        <fullName evidence="4">Jacalin-type lectin domain-containing protein</fullName>
    </recommendedName>
</protein>
<accession>A0ABQ8HN33</accession>
<feature type="domain" description="Jacalin-type lectin" evidence="4">
    <location>
        <begin position="1018"/>
        <end position="1148"/>
    </location>
</feature>
<evidence type="ECO:0000259" key="4">
    <source>
        <dbReference type="PROSITE" id="PS51752"/>
    </source>
</evidence>
<reference evidence="5 6" key="1">
    <citation type="submission" date="2021-02" db="EMBL/GenBank/DDBJ databases">
        <title>Plant Genome Project.</title>
        <authorList>
            <person name="Zhang R.-G."/>
        </authorList>
    </citation>
    <scope>NUCLEOTIDE SEQUENCE [LARGE SCALE GENOMIC DNA]</scope>
    <source>
        <tissue evidence="5">Leaves</tissue>
    </source>
</reference>
<feature type="domain" description="Jacalin-type lectin" evidence="4">
    <location>
        <begin position="351"/>
        <end position="486"/>
    </location>
</feature>
<dbReference type="CDD" id="cd09612">
    <property type="entry name" value="Jacalin"/>
    <property type="match status" value="8"/>
</dbReference>
<feature type="domain" description="Jacalin-type lectin" evidence="4">
    <location>
        <begin position="30"/>
        <end position="170"/>
    </location>
</feature>
<evidence type="ECO:0000313" key="5">
    <source>
        <dbReference type="EMBL" id="KAH7565662.1"/>
    </source>
</evidence>
<keyword evidence="2" id="KW-0430">Lectin</keyword>
<feature type="domain" description="Jacalin-type lectin" evidence="4">
    <location>
        <begin position="487"/>
        <end position="633"/>
    </location>
</feature>
<gene>
    <name evidence="5" type="ORF">JRO89_XS09G0241600</name>
</gene>
<feature type="domain" description="Jacalin-type lectin" evidence="4">
    <location>
        <begin position="1169"/>
        <end position="1315"/>
    </location>
</feature>
<dbReference type="PANTHER" id="PTHR47293:SF66">
    <property type="entry name" value="JACALIN-RELATED LECTIN 11-RELATED"/>
    <property type="match status" value="1"/>
</dbReference>
<evidence type="ECO:0000256" key="3">
    <source>
        <dbReference type="ARBA" id="ARBA00022737"/>
    </source>
</evidence>
<dbReference type="Proteomes" id="UP000827721">
    <property type="component" value="Unassembled WGS sequence"/>
</dbReference>
<dbReference type="SUPFAM" id="SSF51101">
    <property type="entry name" value="Mannose-binding lectins"/>
    <property type="match status" value="8"/>
</dbReference>
<keyword evidence="3" id="KW-0677">Repeat</keyword>
<feature type="domain" description="Jacalin-type lectin" evidence="4">
    <location>
        <begin position="191"/>
        <end position="337"/>
    </location>
</feature>
<dbReference type="PROSITE" id="PS51752">
    <property type="entry name" value="JACALIN_LECTIN"/>
    <property type="match status" value="8"/>
</dbReference>
<feature type="domain" description="Jacalin-type lectin" evidence="4">
    <location>
        <begin position="710"/>
        <end position="850"/>
    </location>
</feature>
<organism evidence="5 6">
    <name type="scientific">Xanthoceras sorbifolium</name>
    <dbReference type="NCBI Taxonomy" id="99658"/>
    <lineage>
        <taxon>Eukaryota</taxon>
        <taxon>Viridiplantae</taxon>
        <taxon>Streptophyta</taxon>
        <taxon>Embryophyta</taxon>
        <taxon>Tracheophyta</taxon>
        <taxon>Spermatophyta</taxon>
        <taxon>Magnoliopsida</taxon>
        <taxon>eudicotyledons</taxon>
        <taxon>Gunneridae</taxon>
        <taxon>Pentapetalae</taxon>
        <taxon>rosids</taxon>
        <taxon>malvids</taxon>
        <taxon>Sapindales</taxon>
        <taxon>Sapindaceae</taxon>
        <taxon>Xanthoceroideae</taxon>
        <taxon>Xanthoceras</taxon>
    </lineage>
</organism>
<dbReference type="Gene3D" id="2.100.10.30">
    <property type="entry name" value="Jacalin-like lectin domain"/>
    <property type="match status" value="8"/>
</dbReference>
<dbReference type="InterPro" id="IPR001229">
    <property type="entry name" value="Jacalin-like_lectin_dom"/>
</dbReference>
<dbReference type="SMART" id="SM00915">
    <property type="entry name" value="Jacalin"/>
    <property type="match status" value="8"/>
</dbReference>
<evidence type="ECO:0000256" key="2">
    <source>
        <dbReference type="ARBA" id="ARBA00022734"/>
    </source>
</evidence>
<dbReference type="EMBL" id="JAFEMO010000009">
    <property type="protein sequence ID" value="KAH7565662.1"/>
    <property type="molecule type" value="Genomic_DNA"/>
</dbReference>